<organism evidence="1 2">
    <name type="scientific">Malus domestica</name>
    <name type="common">Apple</name>
    <name type="synonym">Pyrus malus</name>
    <dbReference type="NCBI Taxonomy" id="3750"/>
    <lineage>
        <taxon>Eukaryota</taxon>
        <taxon>Viridiplantae</taxon>
        <taxon>Streptophyta</taxon>
        <taxon>Embryophyta</taxon>
        <taxon>Tracheophyta</taxon>
        <taxon>Spermatophyta</taxon>
        <taxon>Magnoliopsida</taxon>
        <taxon>eudicotyledons</taxon>
        <taxon>Gunneridae</taxon>
        <taxon>Pentapetalae</taxon>
        <taxon>rosids</taxon>
        <taxon>fabids</taxon>
        <taxon>Rosales</taxon>
        <taxon>Rosaceae</taxon>
        <taxon>Amygdaloideae</taxon>
        <taxon>Maleae</taxon>
        <taxon>Malus</taxon>
    </lineage>
</organism>
<sequence>MDDKYTDLHCILVDERKIAQYIVVPYDTHIMFTSKTVFKKLASVFPPIPRHFSCKIITYYPNILELNTYKSVSLLPSSKQANEEEILQTGKKKNDTFFFVSSESLQLIEYGYKAFFVLEDETNEINALIIGKSGEIFFGLSRKDLVFNQKSINQKWLPSEFFRLIGQRNFLTFDLEVGEIH</sequence>
<dbReference type="AlphaFoldDB" id="A0A498JA76"/>
<evidence type="ECO:0000313" key="1">
    <source>
        <dbReference type="EMBL" id="RXH92709.1"/>
    </source>
</evidence>
<protein>
    <submittedName>
        <fullName evidence="1">Uncharacterized protein</fullName>
    </submittedName>
</protein>
<reference evidence="1 2" key="1">
    <citation type="submission" date="2018-10" db="EMBL/GenBank/DDBJ databases">
        <title>A high-quality apple genome assembly.</title>
        <authorList>
            <person name="Hu J."/>
        </authorList>
    </citation>
    <scope>NUCLEOTIDE SEQUENCE [LARGE SCALE GENOMIC DNA]</scope>
    <source>
        <strain evidence="2">cv. HFTH1</strain>
        <tissue evidence="1">Young leaf</tissue>
    </source>
</reference>
<evidence type="ECO:0000313" key="2">
    <source>
        <dbReference type="Proteomes" id="UP000290289"/>
    </source>
</evidence>
<proteinExistence type="predicted"/>
<comment type="caution">
    <text evidence="1">The sequence shown here is derived from an EMBL/GenBank/DDBJ whole genome shotgun (WGS) entry which is preliminary data.</text>
</comment>
<dbReference type="EMBL" id="RDQH01000334">
    <property type="protein sequence ID" value="RXH92709.1"/>
    <property type="molecule type" value="Genomic_DNA"/>
</dbReference>
<dbReference type="Proteomes" id="UP000290289">
    <property type="component" value="Chromosome 8"/>
</dbReference>
<keyword evidence="2" id="KW-1185">Reference proteome</keyword>
<name>A0A498JA76_MALDO</name>
<gene>
    <name evidence="1" type="ORF">DVH24_033605</name>
</gene>
<accession>A0A498JA76</accession>